<comment type="similarity">
    <text evidence="2 9">Belongs to the membrane fusion protein (MFP) (TC 8.A.1) family.</text>
</comment>
<evidence type="ECO:0000256" key="9">
    <source>
        <dbReference type="RuleBase" id="RU365093"/>
    </source>
</evidence>
<keyword evidence="7 9" id="KW-1133">Transmembrane helix</keyword>
<dbReference type="Pfam" id="PF25994">
    <property type="entry name" value="HH_AprE"/>
    <property type="match status" value="1"/>
</dbReference>
<dbReference type="GO" id="GO:0015031">
    <property type="term" value="P:protein transport"/>
    <property type="evidence" value="ECO:0007669"/>
    <property type="project" value="InterPro"/>
</dbReference>
<evidence type="ECO:0000313" key="14">
    <source>
        <dbReference type="Proteomes" id="UP001143364"/>
    </source>
</evidence>
<keyword evidence="10" id="KW-0175">Coiled coil</keyword>
<dbReference type="GO" id="GO:0005886">
    <property type="term" value="C:plasma membrane"/>
    <property type="evidence" value="ECO:0007669"/>
    <property type="project" value="UniProtKB-SubCell"/>
</dbReference>
<dbReference type="Proteomes" id="UP001143364">
    <property type="component" value="Unassembled WGS sequence"/>
</dbReference>
<dbReference type="NCBIfam" id="TIGR01843">
    <property type="entry name" value="type_I_hlyD"/>
    <property type="match status" value="1"/>
</dbReference>
<evidence type="ECO:0000256" key="8">
    <source>
        <dbReference type="ARBA" id="ARBA00023136"/>
    </source>
</evidence>
<dbReference type="InterPro" id="IPR050739">
    <property type="entry name" value="MFP"/>
</dbReference>
<comment type="subcellular location">
    <subcellularLocation>
        <location evidence="1 9">Cell inner membrane</location>
        <topology evidence="1 9">Single-pass membrane protein</topology>
    </subcellularLocation>
</comment>
<protein>
    <recommendedName>
        <fullName evidence="9">Membrane fusion protein (MFP) family protein</fullName>
    </recommendedName>
</protein>
<dbReference type="PANTHER" id="PTHR30386:SF17">
    <property type="entry name" value="ALKALINE PROTEASE SECRETION PROTEIN APRE"/>
    <property type="match status" value="1"/>
</dbReference>
<evidence type="ECO:0000259" key="11">
    <source>
        <dbReference type="Pfam" id="PF25994"/>
    </source>
</evidence>
<keyword evidence="3 9" id="KW-0813">Transport</keyword>
<accession>A0A9W6N2E3</accession>
<feature type="transmembrane region" description="Helical" evidence="9">
    <location>
        <begin position="24"/>
        <end position="45"/>
    </location>
</feature>
<dbReference type="RefSeq" id="WP_271203155.1">
    <property type="nucleotide sequence ID" value="NZ_BSFK01000005.1"/>
</dbReference>
<keyword evidence="4 9" id="KW-1003">Cell membrane</keyword>
<evidence type="ECO:0000259" key="12">
    <source>
        <dbReference type="Pfam" id="PF26002"/>
    </source>
</evidence>
<dbReference type="EMBL" id="BSFK01000005">
    <property type="protein sequence ID" value="GLK75190.1"/>
    <property type="molecule type" value="Genomic_DNA"/>
</dbReference>
<keyword evidence="6 9" id="KW-0812">Transmembrane</keyword>
<feature type="domain" description="AprE-like beta-barrel" evidence="12">
    <location>
        <begin position="333"/>
        <end position="421"/>
    </location>
</feature>
<dbReference type="InterPro" id="IPR010129">
    <property type="entry name" value="T1SS_HlyD"/>
</dbReference>
<sequence length="446" mass="49000">MSASDENPIPQRPRGLTLSSRLKGVTLAGGVVIFGFMGGFTVWAMTAPLAGGAAVRGVVGPEGSRKIVQHLEGGIVREILVKDGDLVQRGQPLMTLERTQAQAIYGQQRNTLSRRLAEAARLSAQLTDKDDIDFAAAEAVAKDDPTFPDFVAGQRALFETTRRDQQERQELLETQIKRLGAQVDANRARIGGSEAQRDLIDVQIEDTQGLMDKGLARKPLLLDLQRRRSELDTDIAALQADIRRAEIESAEKRIALRNAVTSYLNDTSTELAKARSEISALHARLAASEDVLSRTQVLAPETGYVLNLKQKTVGGVVRPGDEILEIVPTEGDLVIEGRLAAHDIRNIAIGQKARVSFLTFAQRDMPMIDGRVITISADIITDQQTRETYYTAKIAVDRAEFASFASPSDMKPGTPVEAYVEARKRVAMDYLIDPVVHSFRRSFRED</sequence>
<evidence type="ECO:0000256" key="10">
    <source>
        <dbReference type="SAM" id="Coils"/>
    </source>
</evidence>
<dbReference type="Pfam" id="PF26002">
    <property type="entry name" value="Beta-barrel_AprE"/>
    <property type="match status" value="1"/>
</dbReference>
<reference evidence="13" key="1">
    <citation type="journal article" date="2014" name="Int. J. Syst. Evol. Microbiol.">
        <title>Complete genome sequence of Corynebacterium casei LMG S-19264T (=DSM 44701T), isolated from a smear-ripened cheese.</title>
        <authorList>
            <consortium name="US DOE Joint Genome Institute (JGI-PGF)"/>
            <person name="Walter F."/>
            <person name="Albersmeier A."/>
            <person name="Kalinowski J."/>
            <person name="Ruckert C."/>
        </authorList>
    </citation>
    <scope>NUCLEOTIDE SEQUENCE</scope>
    <source>
        <strain evidence="13">VKM B-2555</strain>
    </source>
</reference>
<evidence type="ECO:0000313" key="13">
    <source>
        <dbReference type="EMBL" id="GLK75190.1"/>
    </source>
</evidence>
<gene>
    <name evidence="13" type="ORF">GCM10008171_04440</name>
</gene>
<dbReference type="InterPro" id="IPR058781">
    <property type="entry name" value="HH_AprE-like"/>
</dbReference>
<evidence type="ECO:0000256" key="5">
    <source>
        <dbReference type="ARBA" id="ARBA00022519"/>
    </source>
</evidence>
<dbReference type="Gene3D" id="2.40.50.100">
    <property type="match status" value="1"/>
</dbReference>
<dbReference type="Gene3D" id="2.40.30.170">
    <property type="match status" value="1"/>
</dbReference>
<keyword evidence="8 9" id="KW-0472">Membrane</keyword>
<proteinExistence type="inferred from homology"/>
<evidence type="ECO:0000256" key="4">
    <source>
        <dbReference type="ARBA" id="ARBA00022475"/>
    </source>
</evidence>
<evidence type="ECO:0000256" key="2">
    <source>
        <dbReference type="ARBA" id="ARBA00009477"/>
    </source>
</evidence>
<dbReference type="PANTHER" id="PTHR30386">
    <property type="entry name" value="MEMBRANE FUSION SUBUNIT OF EMRAB-TOLC MULTIDRUG EFFLUX PUMP"/>
    <property type="match status" value="1"/>
</dbReference>
<feature type="coiled-coil region" evidence="10">
    <location>
        <begin position="221"/>
        <end position="284"/>
    </location>
</feature>
<evidence type="ECO:0000256" key="6">
    <source>
        <dbReference type="ARBA" id="ARBA00022692"/>
    </source>
</evidence>
<reference evidence="13" key="2">
    <citation type="submission" date="2023-01" db="EMBL/GenBank/DDBJ databases">
        <authorList>
            <person name="Sun Q."/>
            <person name="Evtushenko L."/>
        </authorList>
    </citation>
    <scope>NUCLEOTIDE SEQUENCE</scope>
    <source>
        <strain evidence="13">VKM B-2555</strain>
    </source>
</reference>
<evidence type="ECO:0000256" key="7">
    <source>
        <dbReference type="ARBA" id="ARBA00022989"/>
    </source>
</evidence>
<comment type="caution">
    <text evidence="13">The sequence shown here is derived from an EMBL/GenBank/DDBJ whole genome shotgun (WGS) entry which is preliminary data.</text>
</comment>
<feature type="domain" description="AprE-like long alpha-helical hairpin" evidence="11">
    <location>
        <begin position="101"/>
        <end position="291"/>
    </location>
</feature>
<keyword evidence="5 9" id="KW-0997">Cell inner membrane</keyword>
<keyword evidence="14" id="KW-1185">Reference proteome</keyword>
<dbReference type="AlphaFoldDB" id="A0A9W6N2E3"/>
<dbReference type="PRINTS" id="PR01490">
    <property type="entry name" value="RTXTOXIND"/>
</dbReference>
<evidence type="ECO:0000256" key="1">
    <source>
        <dbReference type="ARBA" id="ARBA00004377"/>
    </source>
</evidence>
<name>A0A9W6N2E3_9HYPH</name>
<evidence type="ECO:0000256" key="3">
    <source>
        <dbReference type="ARBA" id="ARBA00022448"/>
    </source>
</evidence>
<organism evidence="13 14">
    <name type="scientific">Methylopila jiangsuensis</name>
    <dbReference type="NCBI Taxonomy" id="586230"/>
    <lineage>
        <taxon>Bacteria</taxon>
        <taxon>Pseudomonadati</taxon>
        <taxon>Pseudomonadota</taxon>
        <taxon>Alphaproteobacteria</taxon>
        <taxon>Hyphomicrobiales</taxon>
        <taxon>Methylopilaceae</taxon>
        <taxon>Methylopila</taxon>
    </lineage>
</organism>
<dbReference type="InterPro" id="IPR058982">
    <property type="entry name" value="Beta-barrel_AprE"/>
</dbReference>